<dbReference type="EMBL" id="JAQLWV010000013">
    <property type="protein sequence ID" value="MDB7933474.1"/>
    <property type="molecule type" value="Genomic_DNA"/>
</dbReference>
<proteinExistence type="predicted"/>
<dbReference type="Proteomes" id="UP001211173">
    <property type="component" value="Unassembled WGS sequence"/>
</dbReference>
<comment type="caution">
    <text evidence="2">The sequence shown here is derived from an EMBL/GenBank/DDBJ whole genome shotgun (WGS) entry which is preliminary data.</text>
</comment>
<name>A0AAW6CIB1_FLAPL</name>
<dbReference type="AlphaFoldDB" id="A0AAW6CIB1"/>
<dbReference type="Proteomes" id="UP001211006">
    <property type="component" value="Unassembled WGS sequence"/>
</dbReference>
<organism evidence="2 3">
    <name type="scientific">Flavonifractor plautii</name>
    <name type="common">Fusobacterium plautii</name>
    <dbReference type="NCBI Taxonomy" id="292800"/>
    <lineage>
        <taxon>Bacteria</taxon>
        <taxon>Bacillati</taxon>
        <taxon>Bacillota</taxon>
        <taxon>Clostridia</taxon>
        <taxon>Eubacteriales</taxon>
        <taxon>Oscillospiraceae</taxon>
        <taxon>Flavonifractor</taxon>
    </lineage>
</organism>
<evidence type="ECO:0000313" key="2">
    <source>
        <dbReference type="EMBL" id="MDB7933474.1"/>
    </source>
</evidence>
<evidence type="ECO:0000313" key="3">
    <source>
        <dbReference type="Proteomes" id="UP001211173"/>
    </source>
</evidence>
<sequence>MEKKSQYKGFTPAQAKAHKKYMEGFVELRARVSYAERDSIQAHATARGESVNGFIKRAISEAMERDREGGEQNE</sequence>
<reference evidence="2" key="1">
    <citation type="submission" date="2023-01" db="EMBL/GenBank/DDBJ databases">
        <title>Human gut microbiome strain richness.</title>
        <authorList>
            <person name="Chen-Liaw A."/>
        </authorList>
    </citation>
    <scope>NUCLEOTIDE SEQUENCE</scope>
    <source>
        <strain evidence="2">1001287st1_F4_1001285I_161205</strain>
        <strain evidence="1">2225st1_A6_2225SCRN_200828</strain>
    </source>
</reference>
<gene>
    <name evidence="1" type="ORF">PND83_02335</name>
    <name evidence="2" type="ORF">PNE06_10365</name>
</gene>
<accession>A0AAW6CIB1</accession>
<evidence type="ECO:0000313" key="1">
    <source>
        <dbReference type="EMBL" id="MDB7904808.1"/>
    </source>
</evidence>
<protein>
    <recommendedName>
        <fullName evidence="4">Arc family DNA-binding protein</fullName>
    </recommendedName>
</protein>
<dbReference type="RefSeq" id="WP_195384050.1">
    <property type="nucleotide sequence ID" value="NZ_BAABXT010000001.1"/>
</dbReference>
<evidence type="ECO:0008006" key="4">
    <source>
        <dbReference type="Google" id="ProtNLM"/>
    </source>
</evidence>
<dbReference type="EMBL" id="JAQLWO010000002">
    <property type="protein sequence ID" value="MDB7904808.1"/>
    <property type="molecule type" value="Genomic_DNA"/>
</dbReference>